<name>A0ABS0X0P6_9ACTN</name>
<keyword evidence="2" id="KW-1185">Reference proteome</keyword>
<reference evidence="1 2" key="1">
    <citation type="submission" date="2020-12" db="EMBL/GenBank/DDBJ databases">
        <title>Streptomyces typhae sp. nov., a novel endophytic actinomycete isolated from the root of cattail pollen (Typha angustifolia L.).</title>
        <authorList>
            <person name="Peng C."/>
            <person name="Liu C."/>
        </authorList>
    </citation>
    <scope>NUCLEOTIDE SEQUENCE [LARGE SCALE GENOMIC DNA]</scope>
    <source>
        <strain evidence="1 2">JCM 4753</strain>
    </source>
</reference>
<gene>
    <name evidence="1" type="ORF">JGB26_06420</name>
</gene>
<protein>
    <recommendedName>
        <fullName evidence="3">DNA primase/polymerase bifunctional N-terminal domain-containing protein</fullName>
    </recommendedName>
</protein>
<evidence type="ECO:0008006" key="3">
    <source>
        <dbReference type="Google" id="ProtNLM"/>
    </source>
</evidence>
<dbReference type="Proteomes" id="UP000634780">
    <property type="component" value="Unassembled WGS sequence"/>
</dbReference>
<evidence type="ECO:0000313" key="1">
    <source>
        <dbReference type="EMBL" id="MBJ3806754.1"/>
    </source>
</evidence>
<evidence type="ECO:0000313" key="2">
    <source>
        <dbReference type="Proteomes" id="UP000634780"/>
    </source>
</evidence>
<organism evidence="1 2">
    <name type="scientific">Streptomyces flavofungini</name>
    <dbReference type="NCBI Taxonomy" id="68200"/>
    <lineage>
        <taxon>Bacteria</taxon>
        <taxon>Bacillati</taxon>
        <taxon>Actinomycetota</taxon>
        <taxon>Actinomycetes</taxon>
        <taxon>Kitasatosporales</taxon>
        <taxon>Streptomycetaceae</taxon>
        <taxon>Streptomyces</taxon>
    </lineage>
</organism>
<sequence>MDGPDRAAIRTWLARAHPSPRRAEADWADHGVALLPLGQLFDALRVPAFHIHAAVGSDNRKTVGEALNDWLHGPVIRDTRTGSGLYYVLIPPGAAWEGEADRLGAGAYLGVPRVGTQVSPVTFWAVQPERRGQLCDPAHLAALLSTGETLEAIQP</sequence>
<comment type="caution">
    <text evidence="1">The sequence shown here is derived from an EMBL/GenBank/DDBJ whole genome shotgun (WGS) entry which is preliminary data.</text>
</comment>
<dbReference type="EMBL" id="JAEKOZ010000003">
    <property type="protein sequence ID" value="MBJ3806754.1"/>
    <property type="molecule type" value="Genomic_DNA"/>
</dbReference>
<proteinExistence type="predicted"/>
<accession>A0ABS0X0P6</accession>